<dbReference type="AlphaFoldDB" id="A0AA86I635"/>
<sequence>MSKNIRVVIGLISNIILFIFGIRGLLINEPTPFASYLFTISGLIGVIALLMELKKRNNTESKTSKQI</sequence>
<keyword evidence="1" id="KW-0472">Membrane</keyword>
<protein>
    <submittedName>
        <fullName evidence="2">Uncharacterized protein</fullName>
    </submittedName>
</protein>
<evidence type="ECO:0000313" key="3">
    <source>
        <dbReference type="Proteomes" id="UP000253834"/>
    </source>
</evidence>
<gene>
    <name evidence="2" type="ORF">CIB87_10095</name>
</gene>
<evidence type="ECO:0000256" key="1">
    <source>
        <dbReference type="SAM" id="Phobius"/>
    </source>
</evidence>
<organism evidence="2 3">
    <name type="scientific">Priestia megaterium</name>
    <name type="common">Bacillus megaterium</name>
    <dbReference type="NCBI Taxonomy" id="1404"/>
    <lineage>
        <taxon>Bacteria</taxon>
        <taxon>Bacillati</taxon>
        <taxon>Bacillota</taxon>
        <taxon>Bacilli</taxon>
        <taxon>Bacillales</taxon>
        <taxon>Bacillaceae</taxon>
        <taxon>Priestia</taxon>
    </lineage>
</organism>
<name>A0AA86I635_PRIMG</name>
<feature type="transmembrane region" description="Helical" evidence="1">
    <location>
        <begin position="7"/>
        <end position="27"/>
    </location>
</feature>
<dbReference type="Proteomes" id="UP000253834">
    <property type="component" value="Chromosome"/>
</dbReference>
<accession>A0AA86I635</accession>
<feature type="transmembrane region" description="Helical" evidence="1">
    <location>
        <begin position="33"/>
        <end position="53"/>
    </location>
</feature>
<keyword evidence="1" id="KW-0812">Transmembrane</keyword>
<dbReference type="EMBL" id="CP022674">
    <property type="protein sequence ID" value="AXI29346.1"/>
    <property type="molecule type" value="Genomic_DNA"/>
</dbReference>
<evidence type="ECO:0000313" key="2">
    <source>
        <dbReference type="EMBL" id="AXI29346.1"/>
    </source>
</evidence>
<proteinExistence type="predicted"/>
<reference evidence="2 3" key="1">
    <citation type="submission" date="2017-07" db="EMBL/GenBank/DDBJ databases">
        <title>Isolation and development of strain Bacillus megaterium SR7 for enhanced growth and metabolite production under supercritical carbon dioxide.</title>
        <authorList>
            <person name="Freedman A.J.E."/>
            <person name="Peet K.C."/>
            <person name="Boock J.T."/>
            <person name="Penn K."/>
            <person name="Prather K.L.J."/>
            <person name="Thompson J.R."/>
        </authorList>
    </citation>
    <scope>NUCLEOTIDE SEQUENCE [LARGE SCALE GENOMIC DNA]</scope>
    <source>
        <strain evidence="2 3">SR7</strain>
    </source>
</reference>
<keyword evidence="1" id="KW-1133">Transmembrane helix</keyword>